<protein>
    <submittedName>
        <fullName evidence="2">Uncharacterized protein</fullName>
    </submittedName>
</protein>
<name>A0AAD1RED4_PELCU</name>
<dbReference type="InterPro" id="IPR042319">
    <property type="entry name" value="GINM1"/>
</dbReference>
<dbReference type="AlphaFoldDB" id="A0AAD1RED4"/>
<keyword evidence="3" id="KW-1185">Reference proteome</keyword>
<dbReference type="Proteomes" id="UP001295444">
    <property type="component" value="Chromosome 02"/>
</dbReference>
<keyword evidence="1" id="KW-0732">Signal</keyword>
<feature type="chain" id="PRO_5042092489" evidence="1">
    <location>
        <begin position="30"/>
        <end position="324"/>
    </location>
</feature>
<dbReference type="EMBL" id="OW240913">
    <property type="protein sequence ID" value="CAH2250805.1"/>
    <property type="molecule type" value="Genomic_DNA"/>
</dbReference>
<accession>A0AAD1RED4</accession>
<dbReference type="PANTHER" id="PTHR28549">
    <property type="entry name" value="GLYCOPROTEIN INTEGRAL MEMBRANE PROTEIN 1"/>
    <property type="match status" value="1"/>
</dbReference>
<evidence type="ECO:0000256" key="1">
    <source>
        <dbReference type="SAM" id="SignalP"/>
    </source>
</evidence>
<evidence type="ECO:0000313" key="3">
    <source>
        <dbReference type="Proteomes" id="UP001295444"/>
    </source>
</evidence>
<dbReference type="PANTHER" id="PTHR28549:SF1">
    <property type="entry name" value="GLYCOPROTEIN INTEGRAL MEMBRANE PROTEIN 1"/>
    <property type="match status" value="1"/>
</dbReference>
<organism evidence="2 3">
    <name type="scientific">Pelobates cultripes</name>
    <name type="common">Western spadefoot toad</name>
    <dbReference type="NCBI Taxonomy" id="61616"/>
    <lineage>
        <taxon>Eukaryota</taxon>
        <taxon>Metazoa</taxon>
        <taxon>Chordata</taxon>
        <taxon>Craniata</taxon>
        <taxon>Vertebrata</taxon>
        <taxon>Euteleostomi</taxon>
        <taxon>Amphibia</taxon>
        <taxon>Batrachia</taxon>
        <taxon>Anura</taxon>
        <taxon>Pelobatoidea</taxon>
        <taxon>Pelobatidae</taxon>
        <taxon>Pelobates</taxon>
    </lineage>
</organism>
<feature type="signal peptide" evidence="1">
    <location>
        <begin position="1"/>
        <end position="29"/>
    </location>
</feature>
<reference evidence="2" key="1">
    <citation type="submission" date="2022-03" db="EMBL/GenBank/DDBJ databases">
        <authorList>
            <person name="Alioto T."/>
            <person name="Alioto T."/>
            <person name="Gomez Garrido J."/>
        </authorList>
    </citation>
    <scope>NUCLEOTIDE SEQUENCE</scope>
</reference>
<proteinExistence type="predicted"/>
<sequence length="324" mass="36221">MVHCLPFSRPSWILLSCLSCITLIATTSAQSHQNRPSVQETVRLDVTILKENKNLSGQIKVNIGYSKGQVQVNGFPVNKGVTRITSGMEIWSFDYLGSQIGSVSIRVLVQEWPMNSTSEETRIIIQQEVISFDGNLVQQNKTTEVELLVNEKLGLVTYSSSTIPIEETLLYSLPPSNDVLFTFPNIAETGDSAPQQTTREYNIRQNTTLDEEPYLGKLPETPIRGEMPASSYKLMCQFFEQLRRNLCFTWTQCYPVLIEFLKVVVVGVIEAAIVLEVLKIICPSAEQKGILSFVDIKDSPLLVPLIVQDTSSVNNLVQKTSNEN</sequence>
<evidence type="ECO:0000313" key="2">
    <source>
        <dbReference type="EMBL" id="CAH2250805.1"/>
    </source>
</evidence>
<gene>
    <name evidence="2" type="ORF">PECUL_23A024528</name>
</gene>